<evidence type="ECO:0000313" key="11">
    <source>
        <dbReference type="Proteomes" id="UP000078343"/>
    </source>
</evidence>
<proteinExistence type="inferred from homology"/>
<comment type="similarity">
    <text evidence="6">Belongs to the PIR protein family.</text>
</comment>
<dbReference type="Pfam" id="PF22799">
    <property type="entry name" value="PIR1-like_C"/>
    <property type="match status" value="2"/>
</dbReference>
<feature type="chain" id="PRO_5008098864" description="Cell wall mannoprotein PIR1-like C-terminal domain-containing protein" evidence="8">
    <location>
        <begin position="19"/>
        <end position="373"/>
    </location>
</feature>
<feature type="compositionally biased region" description="Low complexity" evidence="7">
    <location>
        <begin position="219"/>
        <end position="233"/>
    </location>
</feature>
<evidence type="ECO:0000256" key="1">
    <source>
        <dbReference type="ARBA" id="ARBA00004191"/>
    </source>
</evidence>
<dbReference type="GO" id="GO:0005199">
    <property type="term" value="F:structural constituent of cell wall"/>
    <property type="evidence" value="ECO:0007669"/>
    <property type="project" value="InterPro"/>
</dbReference>
<keyword evidence="2" id="KW-0134">Cell wall</keyword>
<organism evidence="10 11">
    <name type="scientific">Fonsecaea erecta</name>
    <dbReference type="NCBI Taxonomy" id="1367422"/>
    <lineage>
        <taxon>Eukaryota</taxon>
        <taxon>Fungi</taxon>
        <taxon>Dikarya</taxon>
        <taxon>Ascomycota</taxon>
        <taxon>Pezizomycotina</taxon>
        <taxon>Eurotiomycetes</taxon>
        <taxon>Chaetothyriomycetidae</taxon>
        <taxon>Chaetothyriales</taxon>
        <taxon>Herpotrichiellaceae</taxon>
        <taxon>Fonsecaea</taxon>
    </lineage>
</organism>
<dbReference type="InterPro" id="IPR000420">
    <property type="entry name" value="Yeast_PIR_rpt"/>
</dbReference>
<feature type="domain" description="Cell wall mannoprotein PIR1-like C-terminal" evidence="9">
    <location>
        <begin position="256"/>
        <end position="292"/>
    </location>
</feature>
<evidence type="ECO:0000256" key="8">
    <source>
        <dbReference type="SAM" id="SignalP"/>
    </source>
</evidence>
<evidence type="ECO:0000313" key="10">
    <source>
        <dbReference type="EMBL" id="OAP64920.1"/>
    </source>
</evidence>
<dbReference type="InterPro" id="IPR051153">
    <property type="entry name" value="Yeast_CWMannoprotein_PIR"/>
</dbReference>
<dbReference type="GO" id="GO:0009277">
    <property type="term" value="C:fungal-type cell wall"/>
    <property type="evidence" value="ECO:0007669"/>
    <property type="project" value="TreeGrafter"/>
</dbReference>
<feature type="domain" description="Cell wall mannoprotein PIR1-like C-terminal" evidence="9">
    <location>
        <begin position="327"/>
        <end position="359"/>
    </location>
</feature>
<dbReference type="GO" id="GO:0031505">
    <property type="term" value="P:fungal-type cell wall organization"/>
    <property type="evidence" value="ECO:0007669"/>
    <property type="project" value="UniProtKB-ARBA"/>
</dbReference>
<name>A0A178ZYI0_9EURO</name>
<dbReference type="Pfam" id="PF00399">
    <property type="entry name" value="PIR"/>
    <property type="match status" value="1"/>
</dbReference>
<protein>
    <recommendedName>
        <fullName evidence="9">Cell wall mannoprotein PIR1-like C-terminal domain-containing protein</fullName>
    </recommendedName>
</protein>
<comment type="subcellular location">
    <subcellularLocation>
        <location evidence="1">Secreted</location>
        <location evidence="1">Cell wall</location>
    </subcellularLocation>
</comment>
<dbReference type="EMBL" id="LVYI01000001">
    <property type="protein sequence ID" value="OAP64920.1"/>
    <property type="molecule type" value="Genomic_DNA"/>
</dbReference>
<feature type="signal peptide" evidence="8">
    <location>
        <begin position="1"/>
        <end position="18"/>
    </location>
</feature>
<accession>A0A178ZYI0</accession>
<evidence type="ECO:0000256" key="6">
    <source>
        <dbReference type="ARBA" id="ARBA00038219"/>
    </source>
</evidence>
<evidence type="ECO:0000256" key="5">
    <source>
        <dbReference type="ARBA" id="ARBA00022737"/>
    </source>
</evidence>
<dbReference type="GeneID" id="30005062"/>
<dbReference type="RefSeq" id="XP_018698287.1">
    <property type="nucleotide sequence ID" value="XM_018832408.1"/>
</dbReference>
<dbReference type="PROSITE" id="PS50256">
    <property type="entry name" value="PIR_REPEAT_2"/>
    <property type="match status" value="1"/>
</dbReference>
<feature type="compositionally biased region" description="Pro residues" evidence="7">
    <location>
        <begin position="197"/>
        <end position="211"/>
    </location>
</feature>
<dbReference type="Proteomes" id="UP000078343">
    <property type="component" value="Unassembled WGS sequence"/>
</dbReference>
<feature type="region of interest" description="Disordered" evidence="7">
    <location>
        <begin position="161"/>
        <end position="233"/>
    </location>
</feature>
<evidence type="ECO:0000256" key="7">
    <source>
        <dbReference type="SAM" id="MobiDB-lite"/>
    </source>
</evidence>
<evidence type="ECO:0000256" key="4">
    <source>
        <dbReference type="ARBA" id="ARBA00022729"/>
    </source>
</evidence>
<evidence type="ECO:0000256" key="3">
    <source>
        <dbReference type="ARBA" id="ARBA00022525"/>
    </source>
</evidence>
<gene>
    <name evidence="10" type="ORF">AYL99_00892</name>
</gene>
<evidence type="ECO:0000259" key="9">
    <source>
        <dbReference type="Pfam" id="PF22799"/>
    </source>
</evidence>
<feature type="region of interest" description="Disordered" evidence="7">
    <location>
        <begin position="296"/>
        <end position="325"/>
    </location>
</feature>
<sequence length="373" mass="37862">MIHPLSISILFYSWAVSASPIASPLAVTAAISPPQAPPPGCTGSFPGVFGIALMNISMSASASGSGVAGGRLRVRRQGQAPPAPIFTMGVVSQIGDGQVQGGMHTAAVTMALTPLAPVSQIGDGQIQGPVVTAGVPDNIAVTTPTTASSVVPTSSVPVPVPIPFPPQGQDHPSAAATPSKPPTVIEQACGFSTRPSLVPPPSTSSIPPSPTSPDLNAAPSSSSSSYSSISSPSPTSPLVSCLTNSTLRLHLSDNNLYDAFNRTGYIASNYQFQFDGPPQAGALWTSGWSICPVDNNNNDNSANGDGGDNSTIPSASPSDGEGPGISTLALGDSTTFWQCLSGDFYNLYTENWAAQCSPVELRVVSLVDCGGGR</sequence>
<dbReference type="InterPro" id="IPR054508">
    <property type="entry name" value="PIR1-like_C"/>
</dbReference>
<comment type="caution">
    <text evidence="10">The sequence shown here is derived from an EMBL/GenBank/DDBJ whole genome shotgun (WGS) entry which is preliminary data.</text>
</comment>
<keyword evidence="4 8" id="KW-0732">Signal</keyword>
<keyword evidence="11" id="KW-1185">Reference proteome</keyword>
<dbReference type="PANTHER" id="PTHR47254">
    <property type="entry name" value="CELL WALL MANNOPROTEIN CIS3-RELATED"/>
    <property type="match status" value="1"/>
</dbReference>
<reference evidence="10 11" key="1">
    <citation type="submission" date="2016-04" db="EMBL/GenBank/DDBJ databases">
        <title>Draft genome of Fonsecaea erecta CBS 125763.</title>
        <authorList>
            <person name="Weiss V.A."/>
            <person name="Vicente V.A."/>
            <person name="Raittz R.T."/>
            <person name="Moreno L.F."/>
            <person name="De Souza E.M."/>
            <person name="Pedrosa F.O."/>
            <person name="Steffens M.B."/>
            <person name="Faoro H."/>
            <person name="Tadra-Sfeir M.Z."/>
            <person name="Najafzadeh M.J."/>
            <person name="Felipe M.S."/>
            <person name="Teixeira M."/>
            <person name="Sun J."/>
            <person name="Xi L."/>
            <person name="Gomes R."/>
            <person name="De Azevedo C.M."/>
            <person name="Salgado C.G."/>
            <person name="Da Silva M.B."/>
            <person name="Nascimento M.F."/>
            <person name="Queiroz-Telles F."/>
            <person name="Attili D.S."/>
            <person name="Gorbushina A."/>
        </authorList>
    </citation>
    <scope>NUCLEOTIDE SEQUENCE [LARGE SCALE GENOMIC DNA]</scope>
    <source>
        <strain evidence="10 11">CBS 125763</strain>
    </source>
</reference>
<dbReference type="OrthoDB" id="5415592at2759"/>
<dbReference type="PANTHER" id="PTHR47254:SF1">
    <property type="entry name" value="CELL WALL MANNOPROTEIN CIS3-RELATED"/>
    <property type="match status" value="1"/>
</dbReference>
<dbReference type="AlphaFoldDB" id="A0A178ZYI0"/>
<evidence type="ECO:0000256" key="2">
    <source>
        <dbReference type="ARBA" id="ARBA00022512"/>
    </source>
</evidence>
<keyword evidence="3" id="KW-0964">Secreted</keyword>
<keyword evidence="5" id="KW-0677">Repeat</keyword>